<protein>
    <submittedName>
        <fullName evidence="3">Uncharacterized protein</fullName>
    </submittedName>
</protein>
<organism evidence="3 4">
    <name type="scientific">Westerdykella ornata</name>
    <dbReference type="NCBI Taxonomy" id="318751"/>
    <lineage>
        <taxon>Eukaryota</taxon>
        <taxon>Fungi</taxon>
        <taxon>Dikarya</taxon>
        <taxon>Ascomycota</taxon>
        <taxon>Pezizomycotina</taxon>
        <taxon>Dothideomycetes</taxon>
        <taxon>Pleosporomycetidae</taxon>
        <taxon>Pleosporales</taxon>
        <taxon>Sporormiaceae</taxon>
        <taxon>Westerdykella</taxon>
    </lineage>
</organism>
<dbReference type="Proteomes" id="UP000800097">
    <property type="component" value="Unassembled WGS sequence"/>
</dbReference>
<feature type="compositionally biased region" description="Polar residues" evidence="2">
    <location>
        <begin position="260"/>
        <end position="274"/>
    </location>
</feature>
<proteinExistence type="predicted"/>
<accession>A0A6A6JJF7</accession>
<dbReference type="GeneID" id="54547849"/>
<evidence type="ECO:0000256" key="1">
    <source>
        <dbReference type="SAM" id="Coils"/>
    </source>
</evidence>
<feature type="compositionally biased region" description="Basic and acidic residues" evidence="2">
    <location>
        <begin position="396"/>
        <end position="408"/>
    </location>
</feature>
<feature type="coiled-coil region" evidence="1">
    <location>
        <begin position="842"/>
        <end position="876"/>
    </location>
</feature>
<feature type="compositionally biased region" description="Low complexity" evidence="2">
    <location>
        <begin position="304"/>
        <end position="318"/>
    </location>
</feature>
<feature type="compositionally biased region" description="Low complexity" evidence="2">
    <location>
        <begin position="441"/>
        <end position="460"/>
    </location>
</feature>
<name>A0A6A6JJF7_WESOR</name>
<evidence type="ECO:0000313" key="4">
    <source>
        <dbReference type="Proteomes" id="UP000800097"/>
    </source>
</evidence>
<dbReference type="EMBL" id="ML986492">
    <property type="protein sequence ID" value="KAF2276711.1"/>
    <property type="molecule type" value="Genomic_DNA"/>
</dbReference>
<feature type="region of interest" description="Disordered" evidence="2">
    <location>
        <begin position="114"/>
        <end position="239"/>
    </location>
</feature>
<feature type="region of interest" description="Disordered" evidence="2">
    <location>
        <begin position="252"/>
        <end position="330"/>
    </location>
</feature>
<reference evidence="3" key="1">
    <citation type="journal article" date="2020" name="Stud. Mycol.">
        <title>101 Dothideomycetes genomes: a test case for predicting lifestyles and emergence of pathogens.</title>
        <authorList>
            <person name="Haridas S."/>
            <person name="Albert R."/>
            <person name="Binder M."/>
            <person name="Bloem J."/>
            <person name="Labutti K."/>
            <person name="Salamov A."/>
            <person name="Andreopoulos B."/>
            <person name="Baker S."/>
            <person name="Barry K."/>
            <person name="Bills G."/>
            <person name="Bluhm B."/>
            <person name="Cannon C."/>
            <person name="Castanera R."/>
            <person name="Culley D."/>
            <person name="Daum C."/>
            <person name="Ezra D."/>
            <person name="Gonzalez J."/>
            <person name="Henrissat B."/>
            <person name="Kuo A."/>
            <person name="Liang C."/>
            <person name="Lipzen A."/>
            <person name="Lutzoni F."/>
            <person name="Magnuson J."/>
            <person name="Mondo S."/>
            <person name="Nolan M."/>
            <person name="Ohm R."/>
            <person name="Pangilinan J."/>
            <person name="Park H.-J."/>
            <person name="Ramirez L."/>
            <person name="Alfaro M."/>
            <person name="Sun H."/>
            <person name="Tritt A."/>
            <person name="Yoshinaga Y."/>
            <person name="Zwiers L.-H."/>
            <person name="Turgeon B."/>
            <person name="Goodwin S."/>
            <person name="Spatafora J."/>
            <person name="Crous P."/>
            <person name="Grigoriev I."/>
        </authorList>
    </citation>
    <scope>NUCLEOTIDE SEQUENCE</scope>
    <source>
        <strain evidence="3">CBS 379.55</strain>
    </source>
</reference>
<feature type="compositionally biased region" description="Low complexity" evidence="2">
    <location>
        <begin position="280"/>
        <end position="293"/>
    </location>
</feature>
<dbReference type="RefSeq" id="XP_033654250.1">
    <property type="nucleotide sequence ID" value="XM_033794674.1"/>
</dbReference>
<feature type="compositionally biased region" description="Basic and acidic residues" evidence="2">
    <location>
        <begin position="417"/>
        <end position="427"/>
    </location>
</feature>
<feature type="compositionally biased region" description="Low complexity" evidence="2">
    <location>
        <begin position="168"/>
        <end position="177"/>
    </location>
</feature>
<feature type="region of interest" description="Disordered" evidence="2">
    <location>
        <begin position="368"/>
        <end position="506"/>
    </location>
</feature>
<evidence type="ECO:0000313" key="3">
    <source>
        <dbReference type="EMBL" id="KAF2276711.1"/>
    </source>
</evidence>
<feature type="region of interest" description="Disordered" evidence="2">
    <location>
        <begin position="1"/>
        <end position="20"/>
    </location>
</feature>
<dbReference type="AlphaFoldDB" id="A0A6A6JJF7"/>
<gene>
    <name evidence="3" type="ORF">EI97DRAFT_319220</name>
</gene>
<feature type="compositionally biased region" description="Basic and acidic residues" evidence="2">
    <location>
        <begin position="182"/>
        <end position="198"/>
    </location>
</feature>
<feature type="compositionally biased region" description="Polar residues" evidence="2">
    <location>
        <begin position="490"/>
        <end position="499"/>
    </location>
</feature>
<keyword evidence="1" id="KW-0175">Coiled coil</keyword>
<keyword evidence="4" id="KW-1185">Reference proteome</keyword>
<evidence type="ECO:0000256" key="2">
    <source>
        <dbReference type="SAM" id="MobiDB-lite"/>
    </source>
</evidence>
<dbReference type="OrthoDB" id="1923159at2759"/>
<sequence>MLTFHADEPLFSPEEQATADVDALVNDDAQQMKRDIPIIPPIYEHPRRATPTIPPGFSAPVAHRALTEHSTTPMSRTTSADITPAASVVPVSPASVPSGQGQQRREVVISAVAAPAEASSARPSDPMEQSGKPSLAKPQSAPKTATAESVEVVTQPEQKEARPVGAESPSKPVVKSKSNSKKGKDDIVAESAAEKDVKSSAPAAASPQKALKRNTPAATTQKDVKNDPTAPTAALSAKRQHIGKLDLAVATDELDAGQKHPSSPLRTDTPSKTGRTVPLAASSSVPQSPAAASTGSPVKRAAAPRTIRVVPTPRTETPPTLPAVSTGPAHVPTVDKLRSRQASIASINQPGTPASELISEDTSIITSASVSRASSPPLVGGKVGSAPVRKKTKSQAKKERQERARQMLEEQTLALEEQAKAEPEPEHAPIVGRKTKKKKSTPSAAKVTAAPAKTQAASSKDGPTQEGEEGEPKSSPAPTVGAKTEVDAHASQSPAQGTPETGPKEKGNLTAQAIIADLQKSGELLASTLEFFKPLSSSLAHTARAAQSGATIAPQDAKLHFTQADLEALAKKQPVRLSGPDGKPDSRYLITPQGKFLWGLTKELEDKALELEKHIEELKGPARFHPQQRIPHVPSAAPHAQSRDVLPAIATALKEAGAKLKSGSAAAAVQSMPKIDPNNQNAHQQPAPQQQAPVDAGAYLNQFVIPSTDNPSPNSTRTEMFAVGGPPGAGAGNTSVNIGKIAKAAKVVAEGGTLSNELEGMGVMAADLLGGVVVQGLEWLMNAGLGTNIHQDLSVDGKGNITLGGNGFDVQGFVDAMGSAGGLGGVEAAQAGRRGRRSVLSVAEAEQAMLAAKKEYEALEKKLAALMKRNRKLVGATR</sequence>